<evidence type="ECO:0000256" key="1">
    <source>
        <dbReference type="SAM" id="MobiDB-lite"/>
    </source>
</evidence>
<dbReference type="AlphaFoldDB" id="A0A9P7Y8B1"/>
<accession>A0A9P7Y8B1</accession>
<reference evidence="2" key="1">
    <citation type="journal article" date="2021" name="IMA Fungus">
        <title>Genomic characterization of three marine fungi, including Emericellopsis atlantica sp. nov. with signatures of a generalist lifestyle and marine biomass degradation.</title>
        <authorList>
            <person name="Hagestad O.C."/>
            <person name="Hou L."/>
            <person name="Andersen J.H."/>
            <person name="Hansen E.H."/>
            <person name="Altermark B."/>
            <person name="Li C."/>
            <person name="Kuhnert E."/>
            <person name="Cox R.J."/>
            <person name="Crous P.W."/>
            <person name="Spatafora J.W."/>
            <person name="Lail K."/>
            <person name="Amirebrahimi M."/>
            <person name="Lipzen A."/>
            <person name="Pangilinan J."/>
            <person name="Andreopoulos W."/>
            <person name="Hayes R.D."/>
            <person name="Ng V."/>
            <person name="Grigoriev I.V."/>
            <person name="Jackson S.A."/>
            <person name="Sutton T.D.S."/>
            <person name="Dobson A.D.W."/>
            <person name="Rama T."/>
        </authorList>
    </citation>
    <scope>NUCLEOTIDE SEQUENCE</scope>
    <source>
        <strain evidence="2">TRa018bII</strain>
    </source>
</reference>
<dbReference type="Proteomes" id="UP000824998">
    <property type="component" value="Unassembled WGS sequence"/>
</dbReference>
<sequence>MSQDLPVTCVKSKADYSILEVDLTAINDSNPPRNTASDSTNSNGLGSGTTPSSKLFVANHKDDDNDRGIIGGARLQPAMDLSTSASPTETTLGSASCVGLGVIREAEKDSTSTPSTERLDLFAVSSNKIDSDHNVSAPE</sequence>
<feature type="region of interest" description="Disordered" evidence="1">
    <location>
        <begin position="25"/>
        <end position="71"/>
    </location>
</feature>
<evidence type="ECO:0000313" key="2">
    <source>
        <dbReference type="EMBL" id="KAG9228303.1"/>
    </source>
</evidence>
<proteinExistence type="predicted"/>
<gene>
    <name evidence="2" type="ORF">BJ875DRAFT_490007</name>
</gene>
<evidence type="ECO:0000313" key="3">
    <source>
        <dbReference type="Proteomes" id="UP000824998"/>
    </source>
</evidence>
<keyword evidence="3" id="KW-1185">Reference proteome</keyword>
<protein>
    <submittedName>
        <fullName evidence="2">Uncharacterized protein</fullName>
    </submittedName>
</protein>
<organism evidence="2 3">
    <name type="scientific">Amylocarpus encephaloides</name>
    <dbReference type="NCBI Taxonomy" id="45428"/>
    <lineage>
        <taxon>Eukaryota</taxon>
        <taxon>Fungi</taxon>
        <taxon>Dikarya</taxon>
        <taxon>Ascomycota</taxon>
        <taxon>Pezizomycotina</taxon>
        <taxon>Leotiomycetes</taxon>
        <taxon>Helotiales</taxon>
        <taxon>Helotiales incertae sedis</taxon>
        <taxon>Amylocarpus</taxon>
    </lineage>
</organism>
<name>A0A9P7Y8B1_9HELO</name>
<feature type="compositionally biased region" description="Polar residues" evidence="1">
    <location>
        <begin position="26"/>
        <end position="53"/>
    </location>
</feature>
<comment type="caution">
    <text evidence="2">The sequence shown here is derived from an EMBL/GenBank/DDBJ whole genome shotgun (WGS) entry which is preliminary data.</text>
</comment>
<dbReference type="EMBL" id="MU251985">
    <property type="protein sequence ID" value="KAG9228303.1"/>
    <property type="molecule type" value="Genomic_DNA"/>
</dbReference>